<reference evidence="2 3" key="1">
    <citation type="submission" date="2021-03" db="EMBL/GenBank/DDBJ databases">
        <title>Genomic Encyclopedia of Type Strains, Phase IV (KMG-IV): sequencing the most valuable type-strain genomes for metagenomic binning, comparative biology and taxonomic classification.</title>
        <authorList>
            <person name="Goeker M."/>
        </authorList>
    </citation>
    <scope>NUCLEOTIDE SEQUENCE [LARGE SCALE GENOMIC DNA]</scope>
    <source>
        <strain evidence="2 3">DSM 15596</strain>
    </source>
</reference>
<dbReference type="PROSITE" id="PS51704">
    <property type="entry name" value="GP_PDE"/>
    <property type="match status" value="1"/>
</dbReference>
<dbReference type="EC" id="3.1.4.46" evidence="2"/>
<comment type="caution">
    <text evidence="2">The sequence shown here is derived from an EMBL/GenBank/DDBJ whole genome shotgun (WGS) entry which is preliminary data.</text>
</comment>
<dbReference type="EMBL" id="JAGGKI010000002">
    <property type="protein sequence ID" value="MBP1891575.1"/>
    <property type="molecule type" value="Genomic_DNA"/>
</dbReference>
<name>A0ABS4F5P7_9BACL</name>
<sequence>MIERLQEQAGIMVAAHRGYKAAYPENTLAAFRKALELGVDMLEFDLRLSKDRQVVVIHDATVDRTTNGTGKVSDFTLEELKALDAGGWFGQAFKGHVIPTLEELCELLAEYPEVLCNVEIKPSPDAKEAADLTIAILGRHGYLERCVFTCFDAEVLAYIHDAYGMKTQGFPGEKMSHFVPGEDGTYAKMWAIGIEMSLLSPAIVARFQEQGLLVWSYCPDDEEGVQASLECGVTGMTCNDPLPALALTRKKGDQ</sequence>
<dbReference type="Gene3D" id="3.20.20.190">
    <property type="entry name" value="Phosphatidylinositol (PI) phosphodiesterase"/>
    <property type="match status" value="1"/>
</dbReference>
<keyword evidence="2" id="KW-0378">Hydrolase</keyword>
<evidence type="ECO:0000313" key="3">
    <source>
        <dbReference type="Proteomes" id="UP000706926"/>
    </source>
</evidence>
<accession>A0ABS4F5P7</accession>
<dbReference type="CDD" id="cd08565">
    <property type="entry name" value="GDPD_pAtGDE_like"/>
    <property type="match status" value="1"/>
</dbReference>
<dbReference type="PANTHER" id="PTHR46211:SF14">
    <property type="entry name" value="GLYCEROPHOSPHODIESTER PHOSPHODIESTERASE"/>
    <property type="match status" value="1"/>
</dbReference>
<proteinExistence type="predicted"/>
<dbReference type="Pfam" id="PF03009">
    <property type="entry name" value="GDPD"/>
    <property type="match status" value="1"/>
</dbReference>
<gene>
    <name evidence="2" type="ORF">J2Z18_000647</name>
</gene>
<dbReference type="Proteomes" id="UP000706926">
    <property type="component" value="Unassembled WGS sequence"/>
</dbReference>
<dbReference type="InterPro" id="IPR030395">
    <property type="entry name" value="GP_PDE_dom"/>
</dbReference>
<dbReference type="GeneID" id="95402694"/>
<dbReference type="RefSeq" id="WP_210094182.1">
    <property type="nucleotide sequence ID" value="NZ_BOSA01000001.1"/>
</dbReference>
<dbReference type="GO" id="GO:0008889">
    <property type="term" value="F:glycerophosphodiester phosphodiesterase activity"/>
    <property type="evidence" value="ECO:0007669"/>
    <property type="project" value="UniProtKB-EC"/>
</dbReference>
<organism evidence="2 3">
    <name type="scientific">Paenibacillus lactis</name>
    <dbReference type="NCBI Taxonomy" id="228574"/>
    <lineage>
        <taxon>Bacteria</taxon>
        <taxon>Bacillati</taxon>
        <taxon>Bacillota</taxon>
        <taxon>Bacilli</taxon>
        <taxon>Bacillales</taxon>
        <taxon>Paenibacillaceae</taxon>
        <taxon>Paenibacillus</taxon>
    </lineage>
</organism>
<dbReference type="InterPro" id="IPR017946">
    <property type="entry name" value="PLC-like_Pdiesterase_TIM-brl"/>
</dbReference>
<keyword evidence="3" id="KW-1185">Reference proteome</keyword>
<evidence type="ECO:0000259" key="1">
    <source>
        <dbReference type="PROSITE" id="PS51704"/>
    </source>
</evidence>
<evidence type="ECO:0000313" key="2">
    <source>
        <dbReference type="EMBL" id="MBP1891575.1"/>
    </source>
</evidence>
<dbReference type="SUPFAM" id="SSF51695">
    <property type="entry name" value="PLC-like phosphodiesterases"/>
    <property type="match status" value="1"/>
</dbReference>
<dbReference type="PANTHER" id="PTHR46211">
    <property type="entry name" value="GLYCEROPHOSPHORYL DIESTER PHOSPHODIESTERASE"/>
    <property type="match status" value="1"/>
</dbReference>
<protein>
    <submittedName>
        <fullName evidence="2">Glycerophosphoryl diester phosphodiesterase</fullName>
        <ecNumber evidence="2">3.1.4.46</ecNumber>
    </submittedName>
</protein>
<feature type="domain" description="GP-PDE" evidence="1">
    <location>
        <begin position="11"/>
        <end position="248"/>
    </location>
</feature>